<evidence type="ECO:0008006" key="7">
    <source>
        <dbReference type="Google" id="ProtNLM"/>
    </source>
</evidence>
<dbReference type="GO" id="GO:0005856">
    <property type="term" value="C:cytoskeleton"/>
    <property type="evidence" value="ECO:0007669"/>
    <property type="project" value="InterPro"/>
</dbReference>
<comment type="caution">
    <text evidence="5">The sequence shown here is derived from an EMBL/GenBank/DDBJ whole genome shotgun (WGS) entry which is preliminary data.</text>
</comment>
<feature type="compositionally biased region" description="Polar residues" evidence="1">
    <location>
        <begin position="62"/>
        <end position="80"/>
    </location>
</feature>
<feature type="domain" description="MyTH4" evidence="4">
    <location>
        <begin position="460"/>
        <end position="604"/>
    </location>
</feature>
<organism evidence="5 6">
    <name type="scientific">Multifurca ochricompacta</name>
    <dbReference type="NCBI Taxonomy" id="376703"/>
    <lineage>
        <taxon>Eukaryota</taxon>
        <taxon>Fungi</taxon>
        <taxon>Dikarya</taxon>
        <taxon>Basidiomycota</taxon>
        <taxon>Agaricomycotina</taxon>
        <taxon>Agaricomycetes</taxon>
        <taxon>Russulales</taxon>
        <taxon>Russulaceae</taxon>
        <taxon>Multifurca</taxon>
    </lineage>
</organism>
<evidence type="ECO:0000259" key="2">
    <source>
        <dbReference type="PROSITE" id="PS50020"/>
    </source>
</evidence>
<dbReference type="Proteomes" id="UP001203297">
    <property type="component" value="Unassembled WGS sequence"/>
</dbReference>
<dbReference type="PANTHER" id="PTHR45876">
    <property type="entry name" value="FI04035P"/>
    <property type="match status" value="1"/>
</dbReference>
<dbReference type="PROSITE" id="PS50020">
    <property type="entry name" value="WW_DOMAIN_2"/>
    <property type="match status" value="1"/>
</dbReference>
<dbReference type="AlphaFoldDB" id="A0AAD4QL82"/>
<dbReference type="GO" id="GO:0005096">
    <property type="term" value="F:GTPase activator activity"/>
    <property type="evidence" value="ECO:0007669"/>
    <property type="project" value="TreeGrafter"/>
</dbReference>
<dbReference type="GO" id="GO:0005737">
    <property type="term" value="C:cytoplasm"/>
    <property type="evidence" value="ECO:0007669"/>
    <property type="project" value="TreeGrafter"/>
</dbReference>
<name>A0AAD4QL82_9AGAM</name>
<dbReference type="CDD" id="cd00201">
    <property type="entry name" value="WW"/>
    <property type="match status" value="1"/>
</dbReference>
<protein>
    <recommendedName>
        <fullName evidence="7">Rho GTPase-activating protein 39</fullName>
    </recommendedName>
</protein>
<feature type="region of interest" description="Disordered" evidence="1">
    <location>
        <begin position="1"/>
        <end position="80"/>
    </location>
</feature>
<reference evidence="5" key="1">
    <citation type="journal article" date="2022" name="New Phytol.">
        <title>Evolutionary transition to the ectomycorrhizal habit in the genomes of a hyperdiverse lineage of mushroom-forming fungi.</title>
        <authorList>
            <person name="Looney B."/>
            <person name="Miyauchi S."/>
            <person name="Morin E."/>
            <person name="Drula E."/>
            <person name="Courty P.E."/>
            <person name="Kohler A."/>
            <person name="Kuo A."/>
            <person name="LaButti K."/>
            <person name="Pangilinan J."/>
            <person name="Lipzen A."/>
            <person name="Riley R."/>
            <person name="Andreopoulos W."/>
            <person name="He G."/>
            <person name="Johnson J."/>
            <person name="Nolan M."/>
            <person name="Tritt A."/>
            <person name="Barry K.W."/>
            <person name="Grigoriev I.V."/>
            <person name="Nagy L.G."/>
            <person name="Hibbett D."/>
            <person name="Henrissat B."/>
            <person name="Matheny P.B."/>
            <person name="Labbe J."/>
            <person name="Martin F.M."/>
        </authorList>
    </citation>
    <scope>NUCLEOTIDE SEQUENCE</scope>
    <source>
        <strain evidence="5">BPL690</strain>
    </source>
</reference>
<dbReference type="Gene3D" id="2.20.70.10">
    <property type="match status" value="1"/>
</dbReference>
<evidence type="ECO:0000259" key="4">
    <source>
        <dbReference type="PROSITE" id="PS51016"/>
    </source>
</evidence>
<dbReference type="Gene3D" id="1.25.40.530">
    <property type="entry name" value="MyTH4 domain"/>
    <property type="match status" value="1"/>
</dbReference>
<proteinExistence type="predicted"/>
<dbReference type="Gene3D" id="1.10.555.10">
    <property type="entry name" value="Rho GTPase activation protein"/>
    <property type="match status" value="1"/>
</dbReference>
<dbReference type="InterPro" id="IPR000198">
    <property type="entry name" value="RhoGAP_dom"/>
</dbReference>
<dbReference type="InterPro" id="IPR008936">
    <property type="entry name" value="Rho_GTPase_activation_prot"/>
</dbReference>
<evidence type="ECO:0000313" key="6">
    <source>
        <dbReference type="Proteomes" id="UP001203297"/>
    </source>
</evidence>
<evidence type="ECO:0000313" key="5">
    <source>
        <dbReference type="EMBL" id="KAI0295862.1"/>
    </source>
</evidence>
<feature type="domain" description="Rho-GAP" evidence="3">
    <location>
        <begin position="615"/>
        <end position="795"/>
    </location>
</feature>
<dbReference type="InterPro" id="IPR036020">
    <property type="entry name" value="WW_dom_sf"/>
</dbReference>
<dbReference type="SMART" id="SM00139">
    <property type="entry name" value="MyTH4"/>
    <property type="match status" value="1"/>
</dbReference>
<evidence type="ECO:0000259" key="3">
    <source>
        <dbReference type="PROSITE" id="PS50238"/>
    </source>
</evidence>
<keyword evidence="6" id="KW-1185">Reference proteome</keyword>
<feature type="compositionally biased region" description="Low complexity" evidence="1">
    <location>
        <begin position="1"/>
        <end position="14"/>
    </location>
</feature>
<dbReference type="InterPro" id="IPR000857">
    <property type="entry name" value="MyTH4_dom"/>
</dbReference>
<dbReference type="GO" id="GO:0007165">
    <property type="term" value="P:signal transduction"/>
    <property type="evidence" value="ECO:0007669"/>
    <property type="project" value="InterPro"/>
</dbReference>
<dbReference type="InterPro" id="IPR038185">
    <property type="entry name" value="MyTH4_dom_sf"/>
</dbReference>
<dbReference type="PANTHER" id="PTHR45876:SF8">
    <property type="entry name" value="FI04035P"/>
    <property type="match status" value="1"/>
</dbReference>
<sequence length="827" mass="89850">MPPSSPLSSPSLSSNAHFSSAYTNGHAPIKPRASNPSSASRPDRTYPASVASNATPEVHINGSPTRLKQPRPSTSSASTHTLDDTAWGSHFWVTLVDPQTQVSFFACPATGQVSWDPPVGNFVLPPSENGEWWEISDESRGGIPYYYHTKTGETVWEKPDGFVIPLTVLQNTALGRRLSKSFSSTADQATPPHAVGQEHRPVVHRSRSYSKEARGPVQAPGRLQSSASGPVTATKKSPNAPTARRNMSTDPHYTTSARLAPALPPIPGSEASAPPTPTPSHRSFVPHRSPPQSLNAAVEHITRSPSHSPIAVRNGSKKSSESGYASAPESNSVKPKLKVEAPAVPMAPVRPAPSTPIKGPRVAGKEISGPVLNIDATLQLSPVKARAACTPILINPPSLPAISPRTVKTLSTGAHPILPDDLASDIQQFVESEFAQQYFAIHRTGFIFKRKVPVGQMMTWQRGPIATPLLNLGRPLHKDAVRTFRAVQRLMGDSEREARWLLGEGLTYGELRDEIYCQVMKQLTNNPSAESTFRGWQLMCVLLVTFPPSKNFEPYLHAFLSQRTGKTEGRVDVLAKHCLKRLATIAKKGPRGKPPTLAEIETASDAAFNPSTFGEPLDAVFRLQERTYPTQRVPIVLPFLADGVLALGGTKAEGIFRVPGDSDAVATLKMRLDCGSYTLEGVDDPHVPASLFKLWLRELVDPLVPSEMYNDCIAFANNAEACCAAVGRLPTANRRVVLFVINFLQLFLDERRNLALVMAPNLLRCGSDSMAVVFNNAQYEQAFVHNLLLHLKCGEIDPQYFPTHGLGAVPSTAPVRTSRSRNRRAYP</sequence>
<gene>
    <name evidence="5" type="ORF">B0F90DRAFT_1749029</name>
</gene>
<accession>A0AAD4QL82</accession>
<evidence type="ECO:0000256" key="1">
    <source>
        <dbReference type="SAM" id="MobiDB-lite"/>
    </source>
</evidence>
<dbReference type="InterPro" id="IPR001202">
    <property type="entry name" value="WW_dom"/>
</dbReference>
<dbReference type="Pfam" id="PF00784">
    <property type="entry name" value="MyTH4"/>
    <property type="match status" value="1"/>
</dbReference>
<feature type="domain" description="WW" evidence="2">
    <location>
        <begin position="133"/>
        <end position="161"/>
    </location>
</feature>
<dbReference type="PROSITE" id="PS51016">
    <property type="entry name" value="MYTH4"/>
    <property type="match status" value="1"/>
</dbReference>
<dbReference type="SUPFAM" id="SSF51045">
    <property type="entry name" value="WW domain"/>
    <property type="match status" value="1"/>
</dbReference>
<dbReference type="SUPFAM" id="SSF48350">
    <property type="entry name" value="GTPase activation domain, GAP"/>
    <property type="match status" value="1"/>
</dbReference>
<feature type="region of interest" description="Disordered" evidence="1">
    <location>
        <begin position="182"/>
        <end position="336"/>
    </location>
</feature>
<dbReference type="PROSITE" id="PS50238">
    <property type="entry name" value="RHOGAP"/>
    <property type="match status" value="1"/>
</dbReference>
<feature type="compositionally biased region" description="Polar residues" evidence="1">
    <location>
        <begin position="223"/>
        <end position="257"/>
    </location>
</feature>
<dbReference type="SMART" id="SM00456">
    <property type="entry name" value="WW"/>
    <property type="match status" value="1"/>
</dbReference>
<dbReference type="Pfam" id="PF00620">
    <property type="entry name" value="RhoGAP"/>
    <property type="match status" value="1"/>
</dbReference>
<feature type="compositionally biased region" description="Low complexity" evidence="1">
    <location>
        <begin position="31"/>
        <end position="40"/>
    </location>
</feature>
<dbReference type="SMART" id="SM00324">
    <property type="entry name" value="RhoGAP"/>
    <property type="match status" value="1"/>
</dbReference>
<dbReference type="EMBL" id="WTXG01000054">
    <property type="protein sequence ID" value="KAI0295862.1"/>
    <property type="molecule type" value="Genomic_DNA"/>
</dbReference>